<name>A0ABS5QIR6_9PROT</name>
<keyword evidence="8" id="KW-1185">Reference proteome</keyword>
<evidence type="ECO:0000256" key="5">
    <source>
        <dbReference type="SAM" id="Phobius"/>
    </source>
</evidence>
<feature type="transmembrane region" description="Helical" evidence="5">
    <location>
        <begin position="159"/>
        <end position="179"/>
    </location>
</feature>
<dbReference type="RefSeq" id="WP_213671939.1">
    <property type="nucleotide sequence ID" value="NZ_JAHCDA010000004.1"/>
</dbReference>
<protein>
    <submittedName>
        <fullName evidence="7">DMT family transporter</fullName>
    </submittedName>
</protein>
<feature type="transmembrane region" description="Helical" evidence="5">
    <location>
        <begin position="102"/>
        <end position="122"/>
    </location>
</feature>
<accession>A0ABS5QIR6</accession>
<dbReference type="PANTHER" id="PTHR32322">
    <property type="entry name" value="INNER MEMBRANE TRANSPORTER"/>
    <property type="match status" value="1"/>
</dbReference>
<dbReference type="Proteomes" id="UP000766336">
    <property type="component" value="Unassembled WGS sequence"/>
</dbReference>
<feature type="transmembrane region" description="Helical" evidence="5">
    <location>
        <begin position="134"/>
        <end position="153"/>
    </location>
</feature>
<evidence type="ECO:0000256" key="4">
    <source>
        <dbReference type="ARBA" id="ARBA00023136"/>
    </source>
</evidence>
<comment type="subcellular location">
    <subcellularLocation>
        <location evidence="1">Membrane</location>
        <topology evidence="1">Multi-pass membrane protein</topology>
    </subcellularLocation>
</comment>
<keyword evidence="3 5" id="KW-1133">Transmembrane helix</keyword>
<dbReference type="InterPro" id="IPR000620">
    <property type="entry name" value="EamA_dom"/>
</dbReference>
<feature type="transmembrane region" description="Helical" evidence="5">
    <location>
        <begin position="191"/>
        <end position="212"/>
    </location>
</feature>
<evidence type="ECO:0000259" key="6">
    <source>
        <dbReference type="Pfam" id="PF00892"/>
    </source>
</evidence>
<evidence type="ECO:0000313" key="7">
    <source>
        <dbReference type="EMBL" id="MBS7813248.1"/>
    </source>
</evidence>
<dbReference type="InterPro" id="IPR050638">
    <property type="entry name" value="AA-Vitamin_Transporters"/>
</dbReference>
<feature type="transmembrane region" description="Helical" evidence="5">
    <location>
        <begin position="43"/>
        <end position="63"/>
    </location>
</feature>
<dbReference type="InterPro" id="IPR037185">
    <property type="entry name" value="EmrE-like"/>
</dbReference>
<dbReference type="Pfam" id="PF00892">
    <property type="entry name" value="EamA"/>
    <property type="match status" value="2"/>
</dbReference>
<feature type="domain" description="EamA" evidence="6">
    <location>
        <begin position="19"/>
        <end position="148"/>
    </location>
</feature>
<feature type="transmembrane region" description="Helical" evidence="5">
    <location>
        <begin position="224"/>
        <end position="244"/>
    </location>
</feature>
<organism evidence="7 8">
    <name type="scientific">Roseococcus pinisoli</name>
    <dbReference type="NCBI Taxonomy" id="2835040"/>
    <lineage>
        <taxon>Bacteria</taxon>
        <taxon>Pseudomonadati</taxon>
        <taxon>Pseudomonadota</taxon>
        <taxon>Alphaproteobacteria</taxon>
        <taxon>Acetobacterales</taxon>
        <taxon>Roseomonadaceae</taxon>
        <taxon>Roseococcus</taxon>
    </lineage>
</organism>
<keyword evidence="2 5" id="KW-0812">Transmembrane</keyword>
<feature type="transmembrane region" description="Helical" evidence="5">
    <location>
        <begin position="256"/>
        <end position="276"/>
    </location>
</feature>
<feature type="transmembrane region" description="Helical" evidence="5">
    <location>
        <begin position="282"/>
        <end position="301"/>
    </location>
</feature>
<evidence type="ECO:0000313" key="8">
    <source>
        <dbReference type="Proteomes" id="UP000766336"/>
    </source>
</evidence>
<feature type="transmembrane region" description="Helical" evidence="5">
    <location>
        <begin position="75"/>
        <end position="96"/>
    </location>
</feature>
<comment type="caution">
    <text evidence="7">The sequence shown here is derived from an EMBL/GenBank/DDBJ whole genome shotgun (WGS) entry which is preliminary data.</text>
</comment>
<evidence type="ECO:0000256" key="1">
    <source>
        <dbReference type="ARBA" id="ARBA00004141"/>
    </source>
</evidence>
<reference evidence="7 8" key="1">
    <citation type="submission" date="2021-05" db="EMBL/GenBank/DDBJ databases">
        <title>Roseococcus sp. XZZS9, whole genome shotgun sequencing project.</title>
        <authorList>
            <person name="Zhao G."/>
            <person name="Shen L."/>
        </authorList>
    </citation>
    <scope>NUCLEOTIDE SEQUENCE [LARGE SCALE GENOMIC DNA]</scope>
    <source>
        <strain evidence="7 8">XZZS9</strain>
    </source>
</reference>
<keyword evidence="4 5" id="KW-0472">Membrane</keyword>
<feature type="transmembrane region" description="Helical" evidence="5">
    <location>
        <begin position="16"/>
        <end position="37"/>
    </location>
</feature>
<gene>
    <name evidence="7" type="ORF">KHU32_20060</name>
</gene>
<proteinExistence type="predicted"/>
<dbReference type="PANTHER" id="PTHR32322:SF9">
    <property type="entry name" value="AMINO-ACID METABOLITE EFFLUX PUMP-RELATED"/>
    <property type="match status" value="1"/>
</dbReference>
<sequence length="310" mass="32909">MTAAPIINRPMTSHEWGMLIALSALWGGSFFFTDIALQALPPFTLVLLRVAGAALILNATIPLMGLRLPTDARSWVAFFGMGFLNNAVPFCLIVWGQTQIDSGLAAILNATTPLWTVIVVHFLTAEEKMTGNRLAGVVIGLIGVTVMIGPQVFDGLGATILAQLAVLGAAISYAFAALFGRRFRRLGVAPMITATGQVTASTLMLMPIALFVDHPWTLAMPGLSVWAAVLGIAALSTALAYVLYFRILATAGTTNLMLVTFLIPVSAILLGALVLGERLDTKQVIGMMLIGMALAAIDGRVMRKFRPKTA</sequence>
<feature type="domain" description="EamA" evidence="6">
    <location>
        <begin position="162"/>
        <end position="295"/>
    </location>
</feature>
<dbReference type="EMBL" id="JAHCDA010000004">
    <property type="protein sequence ID" value="MBS7813248.1"/>
    <property type="molecule type" value="Genomic_DNA"/>
</dbReference>
<dbReference type="SUPFAM" id="SSF103481">
    <property type="entry name" value="Multidrug resistance efflux transporter EmrE"/>
    <property type="match status" value="2"/>
</dbReference>
<evidence type="ECO:0000256" key="3">
    <source>
        <dbReference type="ARBA" id="ARBA00022989"/>
    </source>
</evidence>
<evidence type="ECO:0000256" key="2">
    <source>
        <dbReference type="ARBA" id="ARBA00022692"/>
    </source>
</evidence>